<sequence>MNKDPIPILPKDTSYLDKELGSGCYYKNVEILDKKVYTWTIPQWSVALDREKLFSKTFEVGGCKWKLLLFPKGVTRNNIVSVFLYSVNANDENCPQSWYACSHFGLALANPYEKKIFIKKEAHHRFTTKENDWGFQQFIKTNDLYKVRGNTGKSLIENDTLSVIAYIRVIKDTTGVLWYDFSEWDSKKRTGYVGLKNQGATCYMNSLLQSLYFIKEYRKATFEIPTEKEQPCNSVPLALQRVFYNLQHSNSSVDTRELTNSFGWDTVESFMQHDIQEFNRVLQDNLEDKMKKTKAEGAISNIFKGKMKSYIKCINVDYTSSRVEDYYDIQLNVKGCKNVIQSFDEYIDVETLEGENKYMAEGYGLQDAQKGVIFQSFPPVLQLHLKRFEYDFEHDAMVKNNDRFEYPEILNLSKYLENYNNEDLPENDYILYGVLVHSGDINSGHYCAFIRPKNNDKWYKFDDDNVFPVSSYDVFEENFGGKSIYKSNSNITNRYTNAYMLIYIRKSEIDTILAPFSEDDIPKHIGERITKEQEELKKRKEQLENERKSLIIHILTDEIISHHPGFDLCNINHSYLPLTTIPGIQILKTATFKEFIDKVQSKYRYSKNHFRLWEINYRPNETFRVSKVVQCQDENKKMEEIFKPNNEYYHGPIIKYLYMEIADPNNLKSYNEPFLPLELYPNQCLVFLKYFDIHKKKLTIIQKFTIEDIEKPLIHYVPLFNEIADLPVNTSLNIYEETYPSMIDLLNQNHSLKKLEIVDGDILCFEKKYSDNQENKKHTKNQMIIPQYFDKLLNQKIVTFINLSQDEETKIDDVHLTLYSDTTYKEMSEMLGDRIQQDPENFQFITYSTHQQIRYLPNNPLDKFLEPNENVLFYTILSIPLKEYENIIIIPVDELTAKHQIKKSHNVMIYSDATYRDLYESIYKELGYELLRDAHGNYHCYARKPSDYESKELDIKSKGKEEDEEEEDEEEEDDDDDSFISCDEVLMTKRIYCTCENRVLTIIKPDDYMSIRNHPRDVKINYYVEDIPLTEQNKKSESNKLVSAVYFDKIIENLHGIPFPFEINENETYGDLKKRLFKNISLSNKELNEENVYLVNKDSQLLQYDDDDVPDEYVAIGYDCPDRTLMHFLSDKGLKINS</sequence>
<evidence type="ECO:0000256" key="2">
    <source>
        <dbReference type="ARBA" id="ARBA00009085"/>
    </source>
</evidence>
<dbReference type="SMART" id="SM00061">
    <property type="entry name" value="MATH"/>
    <property type="match status" value="1"/>
</dbReference>
<protein>
    <recommendedName>
        <fullName evidence="3">ubiquitinyl hydrolase 1</fullName>
        <ecNumber evidence="3">3.4.19.12</ecNumber>
    </recommendedName>
</protein>
<reference evidence="12 13" key="1">
    <citation type="submission" date="2016-08" db="EMBL/GenBank/DDBJ databases">
        <title>A Parts List for Fungal Cellulosomes Revealed by Comparative Genomics.</title>
        <authorList>
            <consortium name="DOE Joint Genome Institute"/>
            <person name="Haitjema C.H."/>
            <person name="Gilmore S.P."/>
            <person name="Henske J.K."/>
            <person name="Solomon K.V."/>
            <person name="De Groot R."/>
            <person name="Kuo A."/>
            <person name="Mondo S.J."/>
            <person name="Salamov A.A."/>
            <person name="Labutti K."/>
            <person name="Zhao Z."/>
            <person name="Chiniquy J."/>
            <person name="Barry K."/>
            <person name="Brewer H.M."/>
            <person name="Purvine S.O."/>
            <person name="Wright A.T."/>
            <person name="Boxma B."/>
            <person name="Van Alen T."/>
            <person name="Hackstein J.H."/>
            <person name="Baker S.E."/>
            <person name="Grigoriev I.V."/>
            <person name="O'Malley M.A."/>
        </authorList>
    </citation>
    <scope>NUCLEOTIDE SEQUENCE [LARGE SCALE GENOMIC DNA]</scope>
    <source>
        <strain evidence="12 13">S4</strain>
    </source>
</reference>
<dbReference type="PANTHER" id="PTHR24006:SF644">
    <property type="entry name" value="UBIQUITIN CARBOXYL-TERMINAL HYDROLASE 7"/>
    <property type="match status" value="1"/>
</dbReference>
<dbReference type="GO" id="GO:0005829">
    <property type="term" value="C:cytosol"/>
    <property type="evidence" value="ECO:0007669"/>
    <property type="project" value="TreeGrafter"/>
</dbReference>
<dbReference type="GO" id="GO:0006508">
    <property type="term" value="P:proteolysis"/>
    <property type="evidence" value="ECO:0007669"/>
    <property type="project" value="UniProtKB-KW"/>
</dbReference>
<evidence type="ECO:0000256" key="3">
    <source>
        <dbReference type="ARBA" id="ARBA00012759"/>
    </source>
</evidence>
<evidence type="ECO:0000313" key="13">
    <source>
        <dbReference type="Proteomes" id="UP000193944"/>
    </source>
</evidence>
<dbReference type="InterPro" id="IPR029346">
    <property type="entry name" value="USP_C"/>
</dbReference>
<feature type="domain" description="MATH" evidence="10">
    <location>
        <begin position="34"/>
        <end position="167"/>
    </location>
</feature>
<feature type="compositionally biased region" description="Basic and acidic residues" evidence="9">
    <location>
        <begin position="951"/>
        <end position="961"/>
    </location>
</feature>
<comment type="similarity">
    <text evidence="2">Belongs to the peptidase C19 family.</text>
</comment>
<dbReference type="GO" id="GO:0005634">
    <property type="term" value="C:nucleus"/>
    <property type="evidence" value="ECO:0007669"/>
    <property type="project" value="TreeGrafter"/>
</dbReference>
<dbReference type="CDD" id="cd02659">
    <property type="entry name" value="peptidase_C19C"/>
    <property type="match status" value="1"/>
</dbReference>
<feature type="coiled-coil region" evidence="8">
    <location>
        <begin position="526"/>
        <end position="553"/>
    </location>
</feature>
<feature type="region of interest" description="Disordered" evidence="9">
    <location>
        <begin position="951"/>
        <end position="978"/>
    </location>
</feature>
<dbReference type="PROSITE" id="PS50144">
    <property type="entry name" value="MATH"/>
    <property type="match status" value="1"/>
</dbReference>
<keyword evidence="5" id="KW-0833">Ubl conjugation pathway</keyword>
<dbReference type="EMBL" id="MCFG01000006">
    <property type="protein sequence ID" value="ORX87688.1"/>
    <property type="molecule type" value="Genomic_DNA"/>
</dbReference>
<comment type="caution">
    <text evidence="12">The sequence shown here is derived from an EMBL/GenBank/DDBJ whole genome shotgun (WGS) entry which is preliminary data.</text>
</comment>
<keyword evidence="6" id="KW-0378">Hydrolase</keyword>
<gene>
    <name evidence="12" type="ORF">BCR32DRAFT_227828</name>
</gene>
<dbReference type="InterPro" id="IPR028889">
    <property type="entry name" value="USP"/>
</dbReference>
<comment type="catalytic activity">
    <reaction evidence="1">
        <text>Thiol-dependent hydrolysis of ester, thioester, amide, peptide and isopeptide bonds formed by the C-terminal Gly of ubiquitin (a 76-residue protein attached to proteins as an intracellular targeting signal).</text>
        <dbReference type="EC" id="3.4.19.12"/>
    </reaction>
</comment>
<dbReference type="FunFam" id="3.90.70.10:FF:000044">
    <property type="entry name" value="Ubiquitin carboxyl-terminal hydrolase 13"/>
    <property type="match status" value="1"/>
</dbReference>
<dbReference type="InterPro" id="IPR038765">
    <property type="entry name" value="Papain-like_cys_pep_sf"/>
</dbReference>
<evidence type="ECO:0000256" key="9">
    <source>
        <dbReference type="SAM" id="MobiDB-lite"/>
    </source>
</evidence>
<evidence type="ECO:0000256" key="6">
    <source>
        <dbReference type="ARBA" id="ARBA00022801"/>
    </source>
</evidence>
<keyword evidence="8" id="KW-0175">Coiled coil</keyword>
<dbReference type="AlphaFoldDB" id="A0A1Y1XPL0"/>
<dbReference type="Pfam" id="PF14533">
    <property type="entry name" value="USP7_C2"/>
    <property type="match status" value="1"/>
</dbReference>
<evidence type="ECO:0000256" key="7">
    <source>
        <dbReference type="ARBA" id="ARBA00022807"/>
    </source>
</evidence>
<dbReference type="InterPro" id="IPR002083">
    <property type="entry name" value="MATH/TRAF_dom"/>
</dbReference>
<dbReference type="Proteomes" id="UP000193944">
    <property type="component" value="Unassembled WGS sequence"/>
</dbReference>
<evidence type="ECO:0000313" key="12">
    <source>
        <dbReference type="EMBL" id="ORX87688.1"/>
    </source>
</evidence>
<dbReference type="Gene3D" id="3.90.70.10">
    <property type="entry name" value="Cysteine proteinases"/>
    <property type="match status" value="1"/>
</dbReference>
<keyword evidence="13" id="KW-1185">Reference proteome</keyword>
<evidence type="ECO:0000259" key="10">
    <source>
        <dbReference type="PROSITE" id="PS50144"/>
    </source>
</evidence>
<keyword evidence="4" id="KW-0645">Protease</keyword>
<dbReference type="Pfam" id="PF22486">
    <property type="entry name" value="MATH_2"/>
    <property type="match status" value="1"/>
</dbReference>
<name>A0A1Y1XPL0_9FUNG</name>
<accession>A0A1Y1XPL0</accession>
<dbReference type="InterPro" id="IPR001394">
    <property type="entry name" value="Peptidase_C19_UCH"/>
</dbReference>
<dbReference type="PROSITE" id="PS00972">
    <property type="entry name" value="USP_1"/>
    <property type="match status" value="1"/>
</dbReference>
<dbReference type="PANTHER" id="PTHR24006">
    <property type="entry name" value="UBIQUITIN CARBOXYL-TERMINAL HYDROLASE"/>
    <property type="match status" value="1"/>
</dbReference>
<dbReference type="SUPFAM" id="SSF54001">
    <property type="entry name" value="Cysteine proteinases"/>
    <property type="match status" value="1"/>
</dbReference>
<dbReference type="PROSITE" id="PS50235">
    <property type="entry name" value="USP_3"/>
    <property type="match status" value="1"/>
</dbReference>
<evidence type="ECO:0000256" key="5">
    <source>
        <dbReference type="ARBA" id="ARBA00022786"/>
    </source>
</evidence>
<dbReference type="GO" id="GO:0004843">
    <property type="term" value="F:cysteine-type deubiquitinase activity"/>
    <property type="evidence" value="ECO:0007669"/>
    <property type="project" value="UniProtKB-EC"/>
</dbReference>
<evidence type="ECO:0000256" key="8">
    <source>
        <dbReference type="SAM" id="Coils"/>
    </source>
</evidence>
<dbReference type="InterPro" id="IPR024729">
    <property type="entry name" value="USP7_ICP0-binding_dom"/>
</dbReference>
<feature type="domain" description="USP" evidence="11">
    <location>
        <begin position="193"/>
        <end position="506"/>
    </location>
</feature>
<dbReference type="Pfam" id="PF12436">
    <property type="entry name" value="USP7_ICP0_bdg"/>
    <property type="match status" value="1"/>
</dbReference>
<organism evidence="12 13">
    <name type="scientific">Anaeromyces robustus</name>
    <dbReference type="NCBI Taxonomy" id="1754192"/>
    <lineage>
        <taxon>Eukaryota</taxon>
        <taxon>Fungi</taxon>
        <taxon>Fungi incertae sedis</taxon>
        <taxon>Chytridiomycota</taxon>
        <taxon>Chytridiomycota incertae sedis</taxon>
        <taxon>Neocallimastigomycetes</taxon>
        <taxon>Neocallimastigales</taxon>
        <taxon>Neocallimastigaceae</taxon>
        <taxon>Anaeromyces</taxon>
    </lineage>
</organism>
<dbReference type="Gene3D" id="2.60.210.10">
    <property type="entry name" value="Apoptosis, Tumor Necrosis Factor Receptor Associated Protein 2, Chain A"/>
    <property type="match status" value="1"/>
</dbReference>
<dbReference type="EC" id="3.4.19.12" evidence="3"/>
<dbReference type="InterPro" id="IPR008974">
    <property type="entry name" value="TRAF-like"/>
</dbReference>
<dbReference type="SUPFAM" id="SSF49599">
    <property type="entry name" value="TRAF domain-like"/>
    <property type="match status" value="1"/>
</dbReference>
<feature type="compositionally biased region" description="Acidic residues" evidence="9">
    <location>
        <begin position="962"/>
        <end position="978"/>
    </location>
</feature>
<dbReference type="STRING" id="1754192.A0A1Y1XPL0"/>
<dbReference type="Gene3D" id="3.10.20.90">
    <property type="entry name" value="Phosphatidylinositol 3-kinase Catalytic Subunit, Chain A, domain 1"/>
    <property type="match status" value="2"/>
</dbReference>
<dbReference type="GO" id="GO:0016579">
    <property type="term" value="P:protein deubiquitination"/>
    <property type="evidence" value="ECO:0007669"/>
    <property type="project" value="InterPro"/>
</dbReference>
<proteinExistence type="inferred from homology"/>
<evidence type="ECO:0000256" key="4">
    <source>
        <dbReference type="ARBA" id="ARBA00022670"/>
    </source>
</evidence>
<dbReference type="PROSITE" id="PS00973">
    <property type="entry name" value="USP_2"/>
    <property type="match status" value="1"/>
</dbReference>
<evidence type="ECO:0000256" key="1">
    <source>
        <dbReference type="ARBA" id="ARBA00000707"/>
    </source>
</evidence>
<dbReference type="InterPro" id="IPR018200">
    <property type="entry name" value="USP_CS"/>
</dbReference>
<evidence type="ECO:0000259" key="11">
    <source>
        <dbReference type="PROSITE" id="PS50235"/>
    </source>
</evidence>
<dbReference type="GO" id="GO:0031647">
    <property type="term" value="P:regulation of protein stability"/>
    <property type="evidence" value="ECO:0007669"/>
    <property type="project" value="TreeGrafter"/>
</dbReference>
<dbReference type="OrthoDB" id="289038at2759"/>
<dbReference type="Pfam" id="PF00443">
    <property type="entry name" value="UCH"/>
    <property type="match status" value="1"/>
</dbReference>
<keyword evidence="7" id="KW-0788">Thiol protease</keyword>
<reference evidence="12 13" key="2">
    <citation type="submission" date="2016-08" db="EMBL/GenBank/DDBJ databases">
        <title>Pervasive Adenine N6-methylation of Active Genes in Fungi.</title>
        <authorList>
            <consortium name="DOE Joint Genome Institute"/>
            <person name="Mondo S.J."/>
            <person name="Dannebaum R.O."/>
            <person name="Kuo R.C."/>
            <person name="Labutti K."/>
            <person name="Haridas S."/>
            <person name="Kuo A."/>
            <person name="Salamov A."/>
            <person name="Ahrendt S.R."/>
            <person name="Lipzen A."/>
            <person name="Sullivan W."/>
            <person name="Andreopoulos W.B."/>
            <person name="Clum A."/>
            <person name="Lindquist E."/>
            <person name="Daum C."/>
            <person name="Ramamoorthy G.K."/>
            <person name="Gryganskyi A."/>
            <person name="Culley D."/>
            <person name="Magnuson J.K."/>
            <person name="James T.Y."/>
            <person name="O'Malley M.A."/>
            <person name="Stajich J.E."/>
            <person name="Spatafora J.W."/>
            <person name="Visel A."/>
            <person name="Grigoriev I.V."/>
        </authorList>
    </citation>
    <scope>NUCLEOTIDE SEQUENCE [LARGE SCALE GENOMIC DNA]</scope>
    <source>
        <strain evidence="12 13">S4</strain>
    </source>
</reference>
<dbReference type="InterPro" id="IPR050164">
    <property type="entry name" value="Peptidase_C19"/>
</dbReference>